<reference evidence="2 3" key="1">
    <citation type="submission" date="2014-11" db="EMBL/GenBank/DDBJ databases">
        <authorList>
            <person name="Zhu J."/>
            <person name="Qi W."/>
            <person name="Song R."/>
        </authorList>
    </citation>
    <scope>NUCLEOTIDE SEQUENCE [LARGE SCALE GENOMIC DNA]</scope>
</reference>
<dbReference type="AlphaFoldDB" id="A0A0G4EJW5"/>
<sequence>MSRAELRKTIVQEITQRAGLHALFTRLCGQRATQRDVSLVSVKTEYIETVLPATSTPMREASGASPARAARWPGMPT</sequence>
<accession>A0A0G4EJW5</accession>
<evidence type="ECO:0000313" key="2">
    <source>
        <dbReference type="EMBL" id="CEL96688.1"/>
    </source>
</evidence>
<dbReference type="EMBL" id="CDMY01000243">
    <property type="protein sequence ID" value="CEL96688.1"/>
    <property type="molecule type" value="Genomic_DNA"/>
</dbReference>
<organism evidence="2 3">
    <name type="scientific">Vitrella brassicaformis (strain CCMP3155)</name>
    <dbReference type="NCBI Taxonomy" id="1169540"/>
    <lineage>
        <taxon>Eukaryota</taxon>
        <taxon>Sar</taxon>
        <taxon>Alveolata</taxon>
        <taxon>Colpodellida</taxon>
        <taxon>Vitrellaceae</taxon>
        <taxon>Vitrella</taxon>
    </lineage>
</organism>
<dbReference type="VEuPathDB" id="CryptoDB:Vbra_7668"/>
<keyword evidence="3" id="KW-1185">Reference proteome</keyword>
<evidence type="ECO:0000313" key="3">
    <source>
        <dbReference type="Proteomes" id="UP000041254"/>
    </source>
</evidence>
<protein>
    <submittedName>
        <fullName evidence="2">Uncharacterized protein</fullName>
    </submittedName>
</protein>
<dbReference type="InParanoid" id="A0A0G4EJW5"/>
<name>A0A0G4EJW5_VITBC</name>
<feature type="region of interest" description="Disordered" evidence="1">
    <location>
        <begin position="57"/>
        <end position="77"/>
    </location>
</feature>
<evidence type="ECO:0000256" key="1">
    <source>
        <dbReference type="SAM" id="MobiDB-lite"/>
    </source>
</evidence>
<dbReference type="Proteomes" id="UP000041254">
    <property type="component" value="Unassembled WGS sequence"/>
</dbReference>
<gene>
    <name evidence="2" type="ORF">Vbra_7668</name>
</gene>
<proteinExistence type="predicted"/>